<sequence>MSSSATSPDASRTFTGAAIDAHHSGHRSAVVVGPLDLPDANCASHRLIRFAKRGPHTRIGLVPSHDRRAWSYEPDRLADAVHTAPPTDDPLALLDVLAALPPRHLRVVLSGRYLAIDYDHGLGDTTLLNTIVDVLLSEEIPETITTSPSGWTPTRALALAGAAVLSNPRRLIALARMHRSRDYLASQPSALVPVDPPRSATSVFVRTPRDVVESMRAARTSRAPGVGMFTLHTVALVRALTAAGLRVNPMVTLPFDARAYLPRSVGTMANFAAGLDFAVLPDTAPVALQVELSEAASIGRPVANLLVTAAKSRAAESRAAGRSRSTEGRSVEATGQQSWAPAGEAAIDLLHSSGGVVPGRGRGWDFVDTDRALVIGIAEPPSPTGITVTSTSVAGSLCLTATFRDDVFPADAVTAALADLPAQALAALEGTITAPR</sequence>
<proteinExistence type="predicted"/>
<evidence type="ECO:0000256" key="1">
    <source>
        <dbReference type="SAM" id="MobiDB-lite"/>
    </source>
</evidence>
<evidence type="ECO:0000313" key="3">
    <source>
        <dbReference type="Proteomes" id="UP000037247"/>
    </source>
</evidence>
<reference evidence="2 3" key="1">
    <citation type="submission" date="2015-05" db="EMBL/GenBank/DDBJ databases">
        <title>Draft genome sequence of the bacterium Gordonia jacobaea a new member of the Gordonia genus.</title>
        <authorList>
            <person name="Jimenez-Galisteo G."/>
            <person name="Dominguez A."/>
            <person name="Munoz E."/>
            <person name="Vinas M."/>
        </authorList>
    </citation>
    <scope>NUCLEOTIDE SEQUENCE [LARGE SCALE GENOMIC DNA]</scope>
    <source>
        <strain evidence="3">mv1</strain>
    </source>
</reference>
<organism evidence="2 3">
    <name type="scientific">Gordonia jacobaea</name>
    <dbReference type="NCBI Taxonomy" id="122202"/>
    <lineage>
        <taxon>Bacteria</taxon>
        <taxon>Bacillati</taxon>
        <taxon>Actinomycetota</taxon>
        <taxon>Actinomycetes</taxon>
        <taxon>Mycobacteriales</taxon>
        <taxon>Gordoniaceae</taxon>
        <taxon>Gordonia</taxon>
    </lineage>
</organism>
<dbReference type="RefSeq" id="WP_049697757.1">
    <property type="nucleotide sequence ID" value="NZ_LDTZ01000014.1"/>
</dbReference>
<keyword evidence="3" id="KW-1185">Reference proteome</keyword>
<dbReference type="EMBL" id="LDTZ01000014">
    <property type="protein sequence ID" value="KNA92542.1"/>
    <property type="molecule type" value="Genomic_DNA"/>
</dbReference>
<evidence type="ECO:0008006" key="4">
    <source>
        <dbReference type="Google" id="ProtNLM"/>
    </source>
</evidence>
<name>A0ABR5IFY4_9ACTN</name>
<accession>A0ABR5IFY4</accession>
<evidence type="ECO:0000313" key="2">
    <source>
        <dbReference type="EMBL" id="KNA92542.1"/>
    </source>
</evidence>
<comment type="caution">
    <text evidence="2">The sequence shown here is derived from an EMBL/GenBank/DDBJ whole genome shotgun (WGS) entry which is preliminary data.</text>
</comment>
<feature type="region of interest" description="Disordered" evidence="1">
    <location>
        <begin position="316"/>
        <end position="338"/>
    </location>
</feature>
<dbReference type="Proteomes" id="UP000037247">
    <property type="component" value="Unassembled WGS sequence"/>
</dbReference>
<gene>
    <name evidence="2" type="ORF">ABW18_04350</name>
</gene>
<protein>
    <recommendedName>
        <fullName evidence="4">Diacylglycerol O-acyltransferase</fullName>
    </recommendedName>
</protein>